<name>A0A9D7SBS6_9BACT</name>
<dbReference type="InterPro" id="IPR015018">
    <property type="entry name" value="DUF1905"/>
</dbReference>
<organism evidence="1 2">
    <name type="scientific">Candidatus Defluviibacterium haderslevense</name>
    <dbReference type="NCBI Taxonomy" id="2981993"/>
    <lineage>
        <taxon>Bacteria</taxon>
        <taxon>Pseudomonadati</taxon>
        <taxon>Bacteroidota</taxon>
        <taxon>Saprospiria</taxon>
        <taxon>Saprospirales</taxon>
        <taxon>Saprospiraceae</taxon>
        <taxon>Candidatus Defluviibacterium</taxon>
    </lineage>
</organism>
<evidence type="ECO:0000313" key="2">
    <source>
        <dbReference type="Proteomes" id="UP000808349"/>
    </source>
</evidence>
<dbReference type="InterPro" id="IPR037079">
    <property type="entry name" value="AF2212/PG0164-like_sf"/>
</dbReference>
<accession>A0A9D7SBS6</accession>
<gene>
    <name evidence="1" type="ORF">IPO85_19875</name>
</gene>
<dbReference type="EMBL" id="JADKFW010000021">
    <property type="protein sequence ID" value="MBK9719730.1"/>
    <property type="molecule type" value="Genomic_DNA"/>
</dbReference>
<dbReference type="AlphaFoldDB" id="A0A9D7SBS6"/>
<sequence>MEAKGIKYEFNAMPWKYSGPAGWVFVSLPDQMSKEIRDTFKNEEEGWGRLKAIAKLGNTEWQTAIWFDSKMNTYLLPLKSEIRKKEK</sequence>
<dbReference type="Proteomes" id="UP000808349">
    <property type="component" value="Unassembled WGS sequence"/>
</dbReference>
<protein>
    <submittedName>
        <fullName evidence="1">DUF1905 domain-containing protein</fullName>
    </submittedName>
</protein>
<proteinExistence type="predicted"/>
<reference evidence="1 2" key="1">
    <citation type="submission" date="2020-10" db="EMBL/GenBank/DDBJ databases">
        <title>Connecting structure to function with the recovery of over 1000 high-quality activated sludge metagenome-assembled genomes encoding full-length rRNA genes using long-read sequencing.</title>
        <authorList>
            <person name="Singleton C.M."/>
            <person name="Petriglieri F."/>
            <person name="Kristensen J.M."/>
            <person name="Kirkegaard R.H."/>
            <person name="Michaelsen T.Y."/>
            <person name="Andersen M.H."/>
            <person name="Karst S.M."/>
            <person name="Dueholm M.S."/>
            <person name="Nielsen P.H."/>
            <person name="Albertsen M."/>
        </authorList>
    </citation>
    <scope>NUCLEOTIDE SEQUENCE [LARGE SCALE GENOMIC DNA]</scope>
    <source>
        <strain evidence="1">Ribe_18-Q3-R11-54_BAT3C.373</strain>
    </source>
</reference>
<dbReference type="Pfam" id="PF08922">
    <property type="entry name" value="DUF1905"/>
    <property type="match status" value="1"/>
</dbReference>
<evidence type="ECO:0000313" key="1">
    <source>
        <dbReference type="EMBL" id="MBK9719730.1"/>
    </source>
</evidence>
<dbReference type="SUPFAM" id="SSF141694">
    <property type="entry name" value="AF2212/PG0164-like"/>
    <property type="match status" value="1"/>
</dbReference>
<comment type="caution">
    <text evidence="1">The sequence shown here is derived from an EMBL/GenBank/DDBJ whole genome shotgun (WGS) entry which is preliminary data.</text>
</comment>
<dbReference type="Gene3D" id="2.40.30.100">
    <property type="entry name" value="AF2212/PG0164-like"/>
    <property type="match status" value="1"/>
</dbReference>